<reference evidence="24" key="1">
    <citation type="journal article" date="2012" name="Proc. Natl. Acad. Sci. U.S.A.">
        <title>Gain and loss of multiple functionally related, horizontally transferred genes in the reduced genomes of two microsporidian parasites.</title>
        <authorList>
            <person name="Pombert J.-F."/>
            <person name="Selman M."/>
            <person name="Burki F."/>
            <person name="Bardell F.T."/>
            <person name="Farinelli L."/>
            <person name="Solter L.F."/>
            <person name="Whitman D.W."/>
            <person name="Weiss L.M."/>
            <person name="Corradi N."/>
            <person name="Keeling P.J."/>
        </authorList>
    </citation>
    <scope>NUCLEOTIDE SEQUENCE [LARGE SCALE GENOMIC DNA]</scope>
    <source>
        <strain evidence="24">SJ-2008</strain>
    </source>
</reference>
<dbReference type="InterPro" id="IPR025687">
    <property type="entry name" value="Znf-C4pol"/>
</dbReference>
<dbReference type="Proteomes" id="UP000010094">
    <property type="component" value="Chromosome IXa"/>
</dbReference>
<dbReference type="GO" id="GO:0006287">
    <property type="term" value="P:base-excision repair, gap-filling"/>
    <property type="evidence" value="ECO:0007669"/>
    <property type="project" value="TreeGrafter"/>
</dbReference>
<evidence type="ECO:0000256" key="14">
    <source>
        <dbReference type="ARBA" id="ARBA00022932"/>
    </source>
</evidence>
<keyword evidence="8" id="KW-0540">Nuclease</keyword>
<dbReference type="InterPro" id="IPR036397">
    <property type="entry name" value="RNaseH_sf"/>
</dbReference>
<dbReference type="KEGG" id="ero:EROM_090440"/>
<dbReference type="OrthoDB" id="2414538at2759"/>
<dbReference type="CDD" id="cd05777">
    <property type="entry name" value="DNA_polB_delta_exo"/>
    <property type="match status" value="1"/>
</dbReference>
<dbReference type="GO" id="GO:0051539">
    <property type="term" value="F:4 iron, 4 sulfur cluster binding"/>
    <property type="evidence" value="ECO:0007669"/>
    <property type="project" value="UniProtKB-KW"/>
</dbReference>
<dbReference type="CDD" id="cd05533">
    <property type="entry name" value="POLBc_delta"/>
    <property type="match status" value="1"/>
</dbReference>
<dbReference type="InterPro" id="IPR012337">
    <property type="entry name" value="RNaseH-like_sf"/>
</dbReference>
<dbReference type="Pfam" id="PF03104">
    <property type="entry name" value="DNA_pol_B_exo1"/>
    <property type="match status" value="1"/>
</dbReference>
<accession>I6ZVB1</accession>
<evidence type="ECO:0000256" key="4">
    <source>
        <dbReference type="ARBA" id="ARBA00022485"/>
    </source>
</evidence>
<sequence>MDDSGLSYPCPVFSIFGNMKSGKPIQVLVRNFFPYFYIEPANDKEYRKEDIKESIQRLDIKATVLEVEPVMKQTILGYTEGKKRFYKVTLNTSHSSAALRAFLESGISIRSEKVRFRVYESGFPFVLRFMCDLGIVGMSYLKVKSYEVLSTEHLTLSTSYEFLETLPPAGEYAILPPLKILSIDIECISAGNSFPSSKSDPIIQIGNTLMLLGSDKHVSQDIFCLKETTGIPGANVYWYDSEKELLESWKKYFMEIDPDIIVGYNIKGFDIPYILDRGEVLGINNFSILGRSRKKAKTRDTTMSSNMFGSISTTEVEIDGRLIVDMMIVIRRDYKLRSYSLNSVSIHFLKEQKEDVPPSSIGELQSKDKDTRRRIASYCLRDTVLPLRLFSTLNVLINYTELSRVTGVPIEYFFTRGTAIKIFALIYRTAAKEDFIVPEIDPFESNKSFEGGFVIEPKRGFYNKPVSVMDFSSLYPSIMISNNLCYTTLLTKEQYRVLGGIKTPTDNYFCSAETKKGLLPRILIDLLDSRKRIKEELKKEKDPALKACLNGRQLAVKLCANSLYGFTGASKGRLPCFEISQSVTGFGREMINFTKNLIEENFSKKNGYTHDSVVIYGDTDSVMIDFNEEDIGKVFEMSKEISRFITTKFVKPVSLEFEKVYYPYLLINKKRYAGLLYSNPDSPSKIDTRGIETVRRDNCGLVKEVVETVLEMILYQRNVEKAKRFVKSVVGDLYLGRIDLSLLVISKSLTKTGDKYGSKQAHVELAEKLRKRDESTAPVLGDRVPYVIVKKGKGMAAYEKSEDPVYVLENNLPIDTEYYIEQQLSKPLKRIFDPIMDNVHELFKGDHTRVTSSISLKGPINTFLKLADVCIGCKAEGKIICGNCVKDFHVYFQKMQQEVEDKKEKLNGCWVECQRCQGSIHSQVLCVNRDCPIFYMRTKVKKELAPLNEKLKKLRSFSW</sequence>
<comment type="similarity">
    <text evidence="3 20">Belongs to the DNA polymerase type-B family.</text>
</comment>
<evidence type="ECO:0000256" key="7">
    <source>
        <dbReference type="ARBA" id="ARBA00022705"/>
    </source>
</evidence>
<dbReference type="HOGENOM" id="CLU_000203_2_1_1"/>
<dbReference type="NCBIfam" id="TIGR00592">
    <property type="entry name" value="pol2"/>
    <property type="match status" value="1"/>
</dbReference>
<proteinExistence type="inferred from homology"/>
<keyword evidence="15 20" id="KW-0408">Iron</keyword>
<dbReference type="InterPro" id="IPR006134">
    <property type="entry name" value="DNA-dir_DNA_pol_B_multi_dom"/>
</dbReference>
<keyword evidence="7 20" id="KW-0235">DNA replication</keyword>
<evidence type="ECO:0000256" key="20">
    <source>
        <dbReference type="RuleBase" id="RU000442"/>
    </source>
</evidence>
<organism evidence="24 25">
    <name type="scientific">Encephalitozoon romaleae (strain SJ-2008)</name>
    <name type="common">Microsporidian parasite</name>
    <dbReference type="NCBI Taxonomy" id="1178016"/>
    <lineage>
        <taxon>Eukaryota</taxon>
        <taxon>Fungi</taxon>
        <taxon>Fungi incertae sedis</taxon>
        <taxon>Microsporidia</taxon>
        <taxon>Unikaryonidae</taxon>
        <taxon>Encephalitozoon</taxon>
    </lineage>
</organism>
<dbReference type="FunFam" id="3.30.420.10:FF:000004">
    <property type="entry name" value="DNA polymerase"/>
    <property type="match status" value="1"/>
</dbReference>
<dbReference type="InterPro" id="IPR042087">
    <property type="entry name" value="DNA_pol_B_thumb"/>
</dbReference>
<dbReference type="FunFam" id="1.10.132.60:FF:000001">
    <property type="entry name" value="DNA polymerase"/>
    <property type="match status" value="1"/>
</dbReference>
<evidence type="ECO:0000256" key="18">
    <source>
        <dbReference type="ARBA" id="ARBA00023242"/>
    </source>
</evidence>
<keyword evidence="9 20" id="KW-0479">Metal-binding</keyword>
<evidence type="ECO:0000256" key="19">
    <source>
        <dbReference type="ARBA" id="ARBA00049244"/>
    </source>
</evidence>
<keyword evidence="12 20" id="KW-0862">Zinc</keyword>
<dbReference type="Gene3D" id="1.10.132.60">
    <property type="entry name" value="DNA polymerase family B, C-terminal domain"/>
    <property type="match status" value="1"/>
</dbReference>
<evidence type="ECO:0000256" key="3">
    <source>
        <dbReference type="ARBA" id="ARBA00005755"/>
    </source>
</evidence>
<dbReference type="GO" id="GO:0000166">
    <property type="term" value="F:nucleotide binding"/>
    <property type="evidence" value="ECO:0007669"/>
    <property type="project" value="InterPro"/>
</dbReference>
<evidence type="ECO:0000256" key="8">
    <source>
        <dbReference type="ARBA" id="ARBA00022722"/>
    </source>
</evidence>
<protein>
    <recommendedName>
        <fullName evidence="20">DNA polymerase</fullName>
        <ecNumber evidence="20">2.7.7.7</ecNumber>
    </recommendedName>
</protein>
<comment type="catalytic activity">
    <reaction evidence="19 20">
        <text>DNA(n) + a 2'-deoxyribonucleoside 5'-triphosphate = DNA(n+1) + diphosphate</text>
        <dbReference type="Rhea" id="RHEA:22508"/>
        <dbReference type="Rhea" id="RHEA-COMP:17339"/>
        <dbReference type="Rhea" id="RHEA-COMP:17340"/>
        <dbReference type="ChEBI" id="CHEBI:33019"/>
        <dbReference type="ChEBI" id="CHEBI:61560"/>
        <dbReference type="ChEBI" id="CHEBI:173112"/>
        <dbReference type="EC" id="2.7.7.7"/>
    </reaction>
</comment>
<dbReference type="VEuPathDB" id="MicrosporidiaDB:EROM_090440"/>
<dbReference type="PROSITE" id="PS00116">
    <property type="entry name" value="DNA_POLYMERASE_B"/>
    <property type="match status" value="1"/>
</dbReference>
<comment type="subcellular location">
    <subcellularLocation>
        <location evidence="2 20">Nucleus</location>
    </subcellularLocation>
</comment>
<evidence type="ECO:0000313" key="25">
    <source>
        <dbReference type="Proteomes" id="UP000010094"/>
    </source>
</evidence>
<dbReference type="GeneID" id="20521983"/>
<dbReference type="GO" id="GO:0008296">
    <property type="term" value="F:3'-5'-DNA exonuclease activity"/>
    <property type="evidence" value="ECO:0007669"/>
    <property type="project" value="TreeGrafter"/>
</dbReference>
<keyword evidence="6 20" id="KW-0548">Nucleotidyltransferase</keyword>
<evidence type="ECO:0000256" key="15">
    <source>
        <dbReference type="ARBA" id="ARBA00023004"/>
    </source>
</evidence>
<feature type="domain" description="DNA-directed DNA polymerase family B exonuclease" evidence="22">
    <location>
        <begin position="117"/>
        <end position="344"/>
    </location>
</feature>
<dbReference type="PANTHER" id="PTHR10322">
    <property type="entry name" value="DNA POLYMERASE CATALYTIC SUBUNIT"/>
    <property type="match status" value="1"/>
</dbReference>
<evidence type="ECO:0000256" key="10">
    <source>
        <dbReference type="ARBA" id="ARBA00022771"/>
    </source>
</evidence>
<dbReference type="Gene3D" id="3.90.1600.10">
    <property type="entry name" value="Palm domain of DNA polymerase"/>
    <property type="match status" value="1"/>
</dbReference>
<dbReference type="InterPro" id="IPR043502">
    <property type="entry name" value="DNA/RNA_pol_sf"/>
</dbReference>
<evidence type="ECO:0000256" key="9">
    <source>
        <dbReference type="ARBA" id="ARBA00022723"/>
    </source>
</evidence>
<dbReference type="SUPFAM" id="SSF56672">
    <property type="entry name" value="DNA/RNA polymerases"/>
    <property type="match status" value="1"/>
</dbReference>
<feature type="domain" description="C4-type zinc-finger of DNA polymerase delta" evidence="23">
    <location>
        <begin position="870"/>
        <end position="937"/>
    </location>
</feature>
<evidence type="ECO:0000259" key="23">
    <source>
        <dbReference type="Pfam" id="PF14260"/>
    </source>
</evidence>
<keyword evidence="25" id="KW-1185">Reference proteome</keyword>
<gene>
    <name evidence="24" type="ordered locus">EROM_090440</name>
</gene>
<dbReference type="InterPro" id="IPR023211">
    <property type="entry name" value="DNA_pol_palm_dom_sf"/>
</dbReference>
<dbReference type="InterPro" id="IPR050240">
    <property type="entry name" value="DNA_pol_type-B"/>
</dbReference>
<dbReference type="AlphaFoldDB" id="I6ZVB1"/>
<keyword evidence="10 20" id="KW-0863">Zinc-finger</keyword>
<dbReference type="PANTHER" id="PTHR10322:SF23">
    <property type="entry name" value="DNA POLYMERASE DELTA CATALYTIC SUBUNIT"/>
    <property type="match status" value="1"/>
</dbReference>
<dbReference type="GO" id="GO:0003677">
    <property type="term" value="F:DNA binding"/>
    <property type="evidence" value="ECO:0007669"/>
    <property type="project" value="UniProtKB-KW"/>
</dbReference>
<evidence type="ECO:0000256" key="6">
    <source>
        <dbReference type="ARBA" id="ARBA00022695"/>
    </source>
</evidence>
<keyword evidence="5 20" id="KW-0808">Transferase</keyword>
<keyword evidence="18 20" id="KW-0539">Nucleus</keyword>
<evidence type="ECO:0000313" key="24">
    <source>
        <dbReference type="EMBL" id="AFN83661.1"/>
    </source>
</evidence>
<evidence type="ECO:0000256" key="1">
    <source>
        <dbReference type="ARBA" id="ARBA00001966"/>
    </source>
</evidence>
<dbReference type="GO" id="GO:0045004">
    <property type="term" value="P:DNA replication proofreading"/>
    <property type="evidence" value="ECO:0007669"/>
    <property type="project" value="TreeGrafter"/>
</dbReference>
<dbReference type="Gene3D" id="3.30.342.10">
    <property type="entry name" value="DNA Polymerase, chain B, domain 1"/>
    <property type="match status" value="1"/>
</dbReference>
<dbReference type="InterPro" id="IPR006133">
    <property type="entry name" value="DNA-dir_DNA_pol_B_exonuc"/>
</dbReference>
<evidence type="ECO:0000259" key="22">
    <source>
        <dbReference type="Pfam" id="PF03104"/>
    </source>
</evidence>
<dbReference type="SMART" id="SM00486">
    <property type="entry name" value="POLBc"/>
    <property type="match status" value="1"/>
</dbReference>
<dbReference type="GO" id="GO:0003887">
    <property type="term" value="F:DNA-directed DNA polymerase activity"/>
    <property type="evidence" value="ECO:0007669"/>
    <property type="project" value="UniProtKB-KW"/>
</dbReference>
<dbReference type="GO" id="GO:0006297">
    <property type="term" value="P:nucleotide-excision repair, DNA gap filling"/>
    <property type="evidence" value="ECO:0007669"/>
    <property type="project" value="TreeGrafter"/>
</dbReference>
<evidence type="ECO:0000256" key="17">
    <source>
        <dbReference type="ARBA" id="ARBA00023125"/>
    </source>
</evidence>
<dbReference type="GO" id="GO:0008270">
    <property type="term" value="F:zinc ion binding"/>
    <property type="evidence" value="ECO:0007669"/>
    <property type="project" value="UniProtKB-KW"/>
</dbReference>
<evidence type="ECO:0000256" key="12">
    <source>
        <dbReference type="ARBA" id="ARBA00022833"/>
    </source>
</evidence>
<keyword evidence="11" id="KW-0378">Hydrolase</keyword>
<name>I6ZVB1_ENCRO</name>
<dbReference type="InterPro" id="IPR017964">
    <property type="entry name" value="DNA-dir_DNA_pol_B_CS"/>
</dbReference>
<evidence type="ECO:0000256" key="5">
    <source>
        <dbReference type="ARBA" id="ARBA00022679"/>
    </source>
</evidence>
<dbReference type="GO" id="GO:0043625">
    <property type="term" value="C:delta DNA polymerase complex"/>
    <property type="evidence" value="ECO:0007669"/>
    <property type="project" value="TreeGrafter"/>
</dbReference>
<keyword evidence="4 20" id="KW-0004">4Fe-4S</keyword>
<dbReference type="EC" id="2.7.7.7" evidence="20"/>
<dbReference type="Pfam" id="PF00136">
    <property type="entry name" value="DNA_pol_B"/>
    <property type="match status" value="1"/>
</dbReference>
<dbReference type="RefSeq" id="XP_009265158.1">
    <property type="nucleotide sequence ID" value="XM_009266883.1"/>
</dbReference>
<evidence type="ECO:0000256" key="11">
    <source>
        <dbReference type="ARBA" id="ARBA00022801"/>
    </source>
</evidence>
<keyword evidence="14 20" id="KW-0239">DNA-directed DNA polymerase</keyword>
<comment type="cofactor">
    <cofactor evidence="1 20">
        <name>[4Fe-4S] cluster</name>
        <dbReference type="ChEBI" id="CHEBI:49883"/>
    </cofactor>
</comment>
<dbReference type="Pfam" id="PF14260">
    <property type="entry name" value="zf-C4pol"/>
    <property type="match status" value="1"/>
</dbReference>
<dbReference type="PRINTS" id="PR00106">
    <property type="entry name" value="DNAPOLB"/>
</dbReference>
<evidence type="ECO:0000256" key="13">
    <source>
        <dbReference type="ARBA" id="ARBA00022839"/>
    </source>
</evidence>
<keyword evidence="13" id="KW-0269">Exonuclease</keyword>
<dbReference type="Gene3D" id="3.30.420.10">
    <property type="entry name" value="Ribonuclease H-like superfamily/Ribonuclease H"/>
    <property type="match status" value="1"/>
</dbReference>
<keyword evidence="17 20" id="KW-0238">DNA-binding</keyword>
<evidence type="ECO:0000256" key="16">
    <source>
        <dbReference type="ARBA" id="ARBA00023014"/>
    </source>
</evidence>
<feature type="domain" description="DNA-directed DNA polymerase family B multifunctional" evidence="21">
    <location>
        <begin position="408"/>
        <end position="835"/>
    </location>
</feature>
<dbReference type="EMBL" id="CP003526">
    <property type="protein sequence ID" value="AFN83661.1"/>
    <property type="molecule type" value="Genomic_DNA"/>
</dbReference>
<evidence type="ECO:0000259" key="21">
    <source>
        <dbReference type="Pfam" id="PF00136"/>
    </source>
</evidence>
<dbReference type="SUPFAM" id="SSF53098">
    <property type="entry name" value="Ribonuclease H-like"/>
    <property type="match status" value="1"/>
</dbReference>
<evidence type="ECO:0000256" key="2">
    <source>
        <dbReference type="ARBA" id="ARBA00004123"/>
    </source>
</evidence>
<dbReference type="InterPro" id="IPR006172">
    <property type="entry name" value="DNA-dir_DNA_pol_B"/>
</dbReference>
<dbReference type="Gene3D" id="1.10.287.690">
    <property type="entry name" value="Helix hairpin bin"/>
    <property type="match status" value="1"/>
</dbReference>
<keyword evidence="16 20" id="KW-0411">Iron-sulfur</keyword>